<feature type="transmembrane region" description="Helical" evidence="1">
    <location>
        <begin position="147"/>
        <end position="169"/>
    </location>
</feature>
<reference evidence="2 3" key="2">
    <citation type="submission" date="2010-03" db="EMBL/GenBank/DDBJ databases">
        <authorList>
            <person name="Pajon A."/>
        </authorList>
    </citation>
    <scope>NUCLEOTIDE SEQUENCE [LARGE SCALE GENOMIC DNA]</scope>
    <source>
        <strain evidence="2 3">SL3/3</strain>
    </source>
</reference>
<keyword evidence="1" id="KW-1133">Transmembrane helix</keyword>
<evidence type="ECO:0000256" key="1">
    <source>
        <dbReference type="SAM" id="Phobius"/>
    </source>
</evidence>
<evidence type="ECO:0000313" key="2">
    <source>
        <dbReference type="EMBL" id="CBL02746.1"/>
    </source>
</evidence>
<dbReference type="AlphaFoldDB" id="D4K587"/>
<proteinExistence type="predicted"/>
<keyword evidence="1" id="KW-0812">Transmembrane</keyword>
<dbReference type="Proteomes" id="UP000007059">
    <property type="component" value="Chromosome"/>
</dbReference>
<dbReference type="HOGENOM" id="CLU_090611_0_0_9"/>
<feature type="transmembrane region" description="Helical" evidence="1">
    <location>
        <begin position="116"/>
        <end position="141"/>
    </location>
</feature>
<name>D4K587_9FIRM</name>
<protein>
    <submittedName>
        <fullName evidence="2">Uncharacterized protein</fullName>
    </submittedName>
</protein>
<dbReference type="KEGG" id="fpa:FPR_26160"/>
<feature type="transmembrane region" description="Helical" evidence="1">
    <location>
        <begin position="84"/>
        <end position="104"/>
    </location>
</feature>
<keyword evidence="1" id="KW-0472">Membrane</keyword>
<gene>
    <name evidence="2" type="ORF">FPR_26160</name>
</gene>
<evidence type="ECO:0000313" key="3">
    <source>
        <dbReference type="Proteomes" id="UP000007059"/>
    </source>
</evidence>
<reference evidence="2 3" key="1">
    <citation type="submission" date="2010-03" db="EMBL/GenBank/DDBJ databases">
        <title>The genome sequence of Faecalibacterium prausnitzii SL3/3.</title>
        <authorList>
            <consortium name="metaHIT consortium -- http://www.metahit.eu/"/>
            <person name="Pajon A."/>
            <person name="Turner K."/>
            <person name="Parkhill J."/>
            <person name="Duncan S."/>
            <person name="Flint H."/>
        </authorList>
    </citation>
    <scope>NUCLEOTIDE SEQUENCE [LARGE SCALE GENOMIC DNA]</scope>
    <source>
        <strain evidence="2 3">SL3/3</strain>
    </source>
</reference>
<dbReference type="PATRIC" id="fig|657322.3.peg.2490"/>
<accession>D4K587</accession>
<sequence length="177" mass="18557">MLAAGAAQFVLAAGTVSTFVRILLEVACAVWLSNLGRSWLRGDGWKTPAGGLPVAIAGSALFYWNVLMRFMENSSSWHRVQPTAAVWQELAALLFLAALARTLYLPRPENGRSLHAAALAAFCLCLCWELPRVLLLLAAGFGGGMAAVLPELLSGLALCCIGGMGLACIGQGKAGNN</sequence>
<organism evidence="2 3">
    <name type="scientific">Faecalibacterium prausnitzii SL3/3</name>
    <dbReference type="NCBI Taxonomy" id="657322"/>
    <lineage>
        <taxon>Bacteria</taxon>
        <taxon>Bacillati</taxon>
        <taxon>Bacillota</taxon>
        <taxon>Clostridia</taxon>
        <taxon>Eubacteriales</taxon>
        <taxon>Oscillospiraceae</taxon>
        <taxon>Faecalibacterium</taxon>
    </lineage>
</organism>
<feature type="transmembrane region" description="Helical" evidence="1">
    <location>
        <begin position="44"/>
        <end position="64"/>
    </location>
</feature>
<dbReference type="EMBL" id="FP929046">
    <property type="protein sequence ID" value="CBL02746.1"/>
    <property type="molecule type" value="Genomic_DNA"/>
</dbReference>
<feature type="transmembrane region" description="Helical" evidence="1">
    <location>
        <begin position="6"/>
        <end position="32"/>
    </location>
</feature>